<feature type="chain" id="PRO_5042482553" description="histidine kinase" evidence="6">
    <location>
        <begin position="23"/>
        <end position="1236"/>
    </location>
</feature>
<dbReference type="InterPro" id="IPR036890">
    <property type="entry name" value="HATPase_C_sf"/>
</dbReference>
<dbReference type="InterPro" id="IPR005467">
    <property type="entry name" value="His_kinase_dom"/>
</dbReference>
<sequence length="1236" mass="137184">MKLTISALLIFCGALFCVQAYGYTPAFQTLEAEHGLSMNTVNDLVTDDRGYLWVATQAGLNRYDGQSFKVYTHNQTSKGPSANDISFVYVTQSGDTPGELWLLTENAGLNHYRHQSDDFEVFGTDAGIPDVAFTGIAEDHLGNLWLATDKQGLLVFSPAEGKVIKRLNNQSSPALADNHLQGITADGRGGFWLISQSGVSHLGASGKEVSPDALKGLGVSAITADSAGTLWLGTNSMGLFSYQIEEDMLESFHQHFPPEMSPNTITDLRLDREGSLWIATSGSGLAKLVPKQNKISLYAHSPSDYLSLTSQTLTRLWADDNNLLWIGTRSAGVSRLSLAAAAFGHVHGLSFADHNLRSTDIRSIFRDRHGQLWVGSTGGLMRAMEDKGEVSGFLAHNLPFDGLDQAFISFINEDDEGRLWIGTRGLGLIIASADRQSVEHFSYQPGVSGGLPSNTLYSLFHDSNHNYWITTLDGGISRMDRTTGQFESIDRFGSNILPEDQVTGMAEDAAGNLWVSTYGGGLARLAKDGSATHFNTASNPALPSNHLFSIYMDNHSRLWIASDNGEFSLDTQSMILQHFNQDSGLVGNVVYLSILDKAQRLWAGTSTGLSIIDTTSGHIRNFTRADGLQDNEFNFGAAFVDNDGSLYLGGINGFNHIRPDKLSPRPTPRAPVIHSFLLMNKPAALPTARRDDAAPRLDISYRDTLFSFSYQSPALIDGNQLNYDYRMLGLDDNWFRDLNGHQASFTGLSPGNYRFEVRARNIDGALSPVTALDIHIFPAPWQTWWAYSLYILMMASVLGIILYMSMSKYRAKMALLGKIAVSEQRLQQALWSSGDEFWDWEIANKRLTRSNTFMLYPENETSLESTLTAVIHPDDQPLVMQTMESTLYHGEDEFEVSYRGRTGEDSWLWVLNHGRVISRDEKGRPNRIMGTIKNIQRLKEAEEALRSLNAELEHRVLDRTRELSQKNEELNETLEELSQARDELIDKEKMATLGGLVASITHEVNTPIGISVTAASHLQDRVREFTAAFQNGEVDEDDFMQYQNEVNDCCKLMRTNLERAAKLISSFKKVSVDQSHEELREFDLCQYVDEIFLSLNPLLSRSGHHYSYQCDPQMYINSNPGIFYQIISNLFNNSIIHAFPEGGSGHLTLNISHHENGILIDYRDDGCGMSEEVQSHIFTPFFTTKRGKGGSGLGMNIVYNLVHQVLGGEITLETAPGEGAHFVITLPETILVKRLA</sequence>
<keyword evidence="9" id="KW-0067">ATP-binding</keyword>
<keyword evidence="6" id="KW-0732">Signal</keyword>
<reference evidence="9 10" key="1">
    <citation type="submission" date="2022-02" db="EMBL/GenBank/DDBJ databases">
        <title>The genome sequence of Shewanella sp. 3B26.</title>
        <authorList>
            <person name="Du J."/>
        </authorList>
    </citation>
    <scope>NUCLEOTIDE SEQUENCE [LARGE SCALE GENOMIC DNA]</scope>
    <source>
        <strain evidence="9 10">3B26</strain>
    </source>
</reference>
<dbReference type="InterPro" id="IPR011123">
    <property type="entry name" value="Y_Y_Y"/>
</dbReference>
<dbReference type="PROSITE" id="PS50113">
    <property type="entry name" value="PAC"/>
    <property type="match status" value="1"/>
</dbReference>
<dbReference type="InterPro" id="IPR011110">
    <property type="entry name" value="Reg_prop"/>
</dbReference>
<dbReference type="Pfam" id="PF07494">
    <property type="entry name" value="Reg_prop"/>
    <property type="match status" value="3"/>
</dbReference>
<evidence type="ECO:0000256" key="3">
    <source>
        <dbReference type="ARBA" id="ARBA00022553"/>
    </source>
</evidence>
<dbReference type="Gene3D" id="1.10.287.130">
    <property type="match status" value="1"/>
</dbReference>
<evidence type="ECO:0000256" key="6">
    <source>
        <dbReference type="SAM" id="SignalP"/>
    </source>
</evidence>
<feature type="signal peptide" evidence="6">
    <location>
        <begin position="1"/>
        <end position="22"/>
    </location>
</feature>
<feature type="coiled-coil region" evidence="4">
    <location>
        <begin position="935"/>
        <end position="990"/>
    </location>
</feature>
<dbReference type="Gene3D" id="2.60.40.10">
    <property type="entry name" value="Immunoglobulins"/>
    <property type="match status" value="1"/>
</dbReference>
<keyword evidence="5" id="KW-1133">Transmembrane helix</keyword>
<dbReference type="EC" id="2.7.13.3" evidence="2"/>
<keyword evidence="5" id="KW-0472">Membrane</keyword>
<dbReference type="InterPro" id="IPR013783">
    <property type="entry name" value="Ig-like_fold"/>
</dbReference>
<keyword evidence="3" id="KW-0597">Phosphoprotein</keyword>
<feature type="domain" description="PAC" evidence="8">
    <location>
        <begin position="892"/>
        <end position="947"/>
    </location>
</feature>
<name>A0AAJ1BER2_9GAMM</name>
<dbReference type="PRINTS" id="PR00344">
    <property type="entry name" value="BCTRLSENSOR"/>
</dbReference>
<dbReference type="EMBL" id="JAKUDL010000001">
    <property type="protein sequence ID" value="MCH4293386.1"/>
    <property type="molecule type" value="Genomic_DNA"/>
</dbReference>
<feature type="domain" description="Histidine kinase" evidence="7">
    <location>
        <begin position="999"/>
        <end position="1230"/>
    </location>
</feature>
<keyword evidence="9" id="KW-0547">Nucleotide-binding</keyword>
<evidence type="ECO:0000259" key="8">
    <source>
        <dbReference type="PROSITE" id="PS50113"/>
    </source>
</evidence>
<organism evidence="9 10">
    <name type="scientific">Shewanella zhuhaiensis</name>
    <dbReference type="NCBI Taxonomy" id="2919576"/>
    <lineage>
        <taxon>Bacteria</taxon>
        <taxon>Pseudomonadati</taxon>
        <taxon>Pseudomonadota</taxon>
        <taxon>Gammaproteobacteria</taxon>
        <taxon>Alteromonadales</taxon>
        <taxon>Shewanellaceae</taxon>
        <taxon>Shewanella</taxon>
    </lineage>
</organism>
<accession>A0AAJ1BER2</accession>
<comment type="caution">
    <text evidence="9">The sequence shown here is derived from an EMBL/GenBank/DDBJ whole genome shotgun (WGS) entry which is preliminary data.</text>
</comment>
<feature type="transmembrane region" description="Helical" evidence="5">
    <location>
        <begin position="784"/>
        <end position="804"/>
    </location>
</feature>
<dbReference type="InterPro" id="IPR004358">
    <property type="entry name" value="Sig_transdc_His_kin-like_C"/>
</dbReference>
<dbReference type="RefSeq" id="WP_240589926.1">
    <property type="nucleotide sequence ID" value="NZ_JAKUDL010000001.1"/>
</dbReference>
<dbReference type="InterPro" id="IPR003594">
    <property type="entry name" value="HATPase_dom"/>
</dbReference>
<dbReference type="AlphaFoldDB" id="A0AAJ1BER2"/>
<dbReference type="PROSITE" id="PS50109">
    <property type="entry name" value="HIS_KIN"/>
    <property type="match status" value="1"/>
</dbReference>
<dbReference type="Gene3D" id="3.30.450.20">
    <property type="entry name" value="PAS domain"/>
    <property type="match status" value="1"/>
</dbReference>
<dbReference type="InterPro" id="IPR013655">
    <property type="entry name" value="PAS_fold_3"/>
</dbReference>
<evidence type="ECO:0000256" key="5">
    <source>
        <dbReference type="SAM" id="Phobius"/>
    </source>
</evidence>
<dbReference type="Pfam" id="PF08447">
    <property type="entry name" value="PAS_3"/>
    <property type="match status" value="1"/>
</dbReference>
<evidence type="ECO:0000313" key="10">
    <source>
        <dbReference type="Proteomes" id="UP001297581"/>
    </source>
</evidence>
<evidence type="ECO:0000256" key="1">
    <source>
        <dbReference type="ARBA" id="ARBA00000085"/>
    </source>
</evidence>
<evidence type="ECO:0000259" key="7">
    <source>
        <dbReference type="PROSITE" id="PS50109"/>
    </source>
</evidence>
<dbReference type="InterPro" id="IPR035965">
    <property type="entry name" value="PAS-like_dom_sf"/>
</dbReference>
<dbReference type="SUPFAM" id="SSF55874">
    <property type="entry name" value="ATPase domain of HSP90 chaperone/DNA topoisomerase II/histidine kinase"/>
    <property type="match status" value="1"/>
</dbReference>
<dbReference type="Pfam" id="PF02518">
    <property type="entry name" value="HATPase_c"/>
    <property type="match status" value="1"/>
</dbReference>
<gene>
    <name evidence="9" type="ORF">MJ923_03585</name>
</gene>
<dbReference type="GO" id="GO:0000155">
    <property type="term" value="F:phosphorelay sensor kinase activity"/>
    <property type="evidence" value="ECO:0007669"/>
    <property type="project" value="TreeGrafter"/>
</dbReference>
<dbReference type="InterPro" id="IPR000700">
    <property type="entry name" value="PAS-assoc_C"/>
</dbReference>
<dbReference type="SUPFAM" id="SSF63829">
    <property type="entry name" value="Calcium-dependent phosphotriesterase"/>
    <property type="match status" value="3"/>
</dbReference>
<dbReference type="Proteomes" id="UP001297581">
    <property type="component" value="Unassembled WGS sequence"/>
</dbReference>
<dbReference type="Gene3D" id="3.30.565.10">
    <property type="entry name" value="Histidine kinase-like ATPase, C-terminal domain"/>
    <property type="match status" value="1"/>
</dbReference>
<dbReference type="InterPro" id="IPR000014">
    <property type="entry name" value="PAS"/>
</dbReference>
<evidence type="ECO:0000313" key="9">
    <source>
        <dbReference type="EMBL" id="MCH4293386.1"/>
    </source>
</evidence>
<protein>
    <recommendedName>
        <fullName evidence="2">histidine kinase</fullName>
        <ecNumber evidence="2">2.7.13.3</ecNumber>
    </recommendedName>
</protein>
<dbReference type="InterPro" id="IPR015943">
    <property type="entry name" value="WD40/YVTN_repeat-like_dom_sf"/>
</dbReference>
<evidence type="ECO:0000256" key="2">
    <source>
        <dbReference type="ARBA" id="ARBA00012438"/>
    </source>
</evidence>
<dbReference type="PANTHER" id="PTHR43547:SF2">
    <property type="entry name" value="HYBRID SIGNAL TRANSDUCTION HISTIDINE KINASE C"/>
    <property type="match status" value="1"/>
</dbReference>
<evidence type="ECO:0000256" key="4">
    <source>
        <dbReference type="SAM" id="Coils"/>
    </source>
</evidence>
<comment type="catalytic activity">
    <reaction evidence="1">
        <text>ATP + protein L-histidine = ADP + protein N-phospho-L-histidine.</text>
        <dbReference type="EC" id="2.7.13.3"/>
    </reaction>
</comment>
<keyword evidence="10" id="KW-1185">Reference proteome</keyword>
<dbReference type="Gene3D" id="2.130.10.10">
    <property type="entry name" value="YVTN repeat-like/Quinoprotein amine dehydrogenase"/>
    <property type="match status" value="3"/>
</dbReference>
<keyword evidence="4" id="KW-0175">Coiled coil</keyword>
<dbReference type="GO" id="GO:0005524">
    <property type="term" value="F:ATP binding"/>
    <property type="evidence" value="ECO:0007669"/>
    <property type="project" value="UniProtKB-KW"/>
</dbReference>
<dbReference type="CDD" id="cd00075">
    <property type="entry name" value="HATPase"/>
    <property type="match status" value="1"/>
</dbReference>
<keyword evidence="5" id="KW-0812">Transmembrane</keyword>
<dbReference type="CDD" id="cd00130">
    <property type="entry name" value="PAS"/>
    <property type="match status" value="1"/>
</dbReference>
<dbReference type="SMART" id="SM00387">
    <property type="entry name" value="HATPase_c"/>
    <property type="match status" value="1"/>
</dbReference>
<dbReference type="Pfam" id="PF07495">
    <property type="entry name" value="Y_Y_Y"/>
    <property type="match status" value="1"/>
</dbReference>
<proteinExistence type="predicted"/>
<dbReference type="SUPFAM" id="SSF55785">
    <property type="entry name" value="PYP-like sensor domain (PAS domain)"/>
    <property type="match status" value="1"/>
</dbReference>
<dbReference type="PANTHER" id="PTHR43547">
    <property type="entry name" value="TWO-COMPONENT HISTIDINE KINASE"/>
    <property type="match status" value="1"/>
</dbReference>